<organism evidence="2 3">
    <name type="scientific">Portunus trituberculatus</name>
    <name type="common">Swimming crab</name>
    <name type="synonym">Neptunus trituberculatus</name>
    <dbReference type="NCBI Taxonomy" id="210409"/>
    <lineage>
        <taxon>Eukaryota</taxon>
        <taxon>Metazoa</taxon>
        <taxon>Ecdysozoa</taxon>
        <taxon>Arthropoda</taxon>
        <taxon>Crustacea</taxon>
        <taxon>Multicrustacea</taxon>
        <taxon>Malacostraca</taxon>
        <taxon>Eumalacostraca</taxon>
        <taxon>Eucarida</taxon>
        <taxon>Decapoda</taxon>
        <taxon>Pleocyemata</taxon>
        <taxon>Brachyura</taxon>
        <taxon>Eubrachyura</taxon>
        <taxon>Portunoidea</taxon>
        <taxon>Portunidae</taxon>
        <taxon>Portuninae</taxon>
        <taxon>Portunus</taxon>
    </lineage>
</organism>
<evidence type="ECO:0000313" key="2">
    <source>
        <dbReference type="EMBL" id="MPC14717.1"/>
    </source>
</evidence>
<dbReference type="EMBL" id="VSRR010000373">
    <property type="protein sequence ID" value="MPC14717.1"/>
    <property type="molecule type" value="Genomic_DNA"/>
</dbReference>
<dbReference type="Proteomes" id="UP000324222">
    <property type="component" value="Unassembled WGS sequence"/>
</dbReference>
<reference evidence="2 3" key="1">
    <citation type="submission" date="2019-05" db="EMBL/GenBank/DDBJ databases">
        <title>Another draft genome of Portunus trituberculatus and its Hox gene families provides insights of decapod evolution.</title>
        <authorList>
            <person name="Jeong J.-H."/>
            <person name="Song I."/>
            <person name="Kim S."/>
            <person name="Choi T."/>
            <person name="Kim D."/>
            <person name="Ryu S."/>
            <person name="Kim W."/>
        </authorList>
    </citation>
    <scope>NUCLEOTIDE SEQUENCE [LARGE SCALE GENOMIC DNA]</scope>
    <source>
        <tissue evidence="2">Muscle</tissue>
    </source>
</reference>
<protein>
    <submittedName>
        <fullName evidence="2">Uncharacterized protein</fullName>
    </submittedName>
</protein>
<dbReference type="AlphaFoldDB" id="A0A5B7CY17"/>
<feature type="region of interest" description="Disordered" evidence="1">
    <location>
        <begin position="1"/>
        <end position="34"/>
    </location>
</feature>
<evidence type="ECO:0000256" key="1">
    <source>
        <dbReference type="SAM" id="MobiDB-lite"/>
    </source>
</evidence>
<comment type="caution">
    <text evidence="2">The sequence shown here is derived from an EMBL/GenBank/DDBJ whole genome shotgun (WGS) entry which is preliminary data.</text>
</comment>
<evidence type="ECO:0000313" key="3">
    <source>
        <dbReference type="Proteomes" id="UP000324222"/>
    </source>
</evidence>
<proteinExistence type="predicted"/>
<feature type="compositionally biased region" description="Basic and acidic residues" evidence="1">
    <location>
        <begin position="1"/>
        <end position="25"/>
    </location>
</feature>
<name>A0A5B7CY17_PORTR</name>
<accession>A0A5B7CY17</accession>
<keyword evidence="3" id="KW-1185">Reference proteome</keyword>
<sequence length="131" mass="14675">MEAIEGRKRETKEEEEERRGKESRRGGRTKPQHLDCGTALRRLWSKFIDSRVVQDARVRSGSAHGSTRYLAARTGLGLLHLGSAVLVPPGSRQVLFVRLPQVASGHRPREGASVAERRGIYPFTIHEHVSK</sequence>
<gene>
    <name evidence="2" type="ORF">E2C01_007488</name>
</gene>